<reference evidence="1" key="2">
    <citation type="journal article" date="2015" name="Data Brief">
        <title>Shoot transcriptome of the giant reed, Arundo donax.</title>
        <authorList>
            <person name="Barrero R.A."/>
            <person name="Guerrero F.D."/>
            <person name="Moolhuijzen P."/>
            <person name="Goolsby J.A."/>
            <person name="Tidwell J."/>
            <person name="Bellgard S.E."/>
            <person name="Bellgard M.I."/>
        </authorList>
    </citation>
    <scope>NUCLEOTIDE SEQUENCE</scope>
    <source>
        <tissue evidence="1">Shoot tissue taken approximately 20 cm above the soil surface</tissue>
    </source>
</reference>
<proteinExistence type="predicted"/>
<name>A0A0A9BPN6_ARUDO</name>
<protein>
    <submittedName>
        <fullName evidence="1">Uncharacterized protein</fullName>
    </submittedName>
</protein>
<evidence type="ECO:0000313" key="1">
    <source>
        <dbReference type="EMBL" id="JAD63160.1"/>
    </source>
</evidence>
<dbReference type="EMBL" id="GBRH01234735">
    <property type="protein sequence ID" value="JAD63160.1"/>
    <property type="molecule type" value="Transcribed_RNA"/>
</dbReference>
<organism evidence="1">
    <name type="scientific">Arundo donax</name>
    <name type="common">Giant reed</name>
    <name type="synonym">Donax arundinaceus</name>
    <dbReference type="NCBI Taxonomy" id="35708"/>
    <lineage>
        <taxon>Eukaryota</taxon>
        <taxon>Viridiplantae</taxon>
        <taxon>Streptophyta</taxon>
        <taxon>Embryophyta</taxon>
        <taxon>Tracheophyta</taxon>
        <taxon>Spermatophyta</taxon>
        <taxon>Magnoliopsida</taxon>
        <taxon>Liliopsida</taxon>
        <taxon>Poales</taxon>
        <taxon>Poaceae</taxon>
        <taxon>PACMAD clade</taxon>
        <taxon>Arundinoideae</taxon>
        <taxon>Arundineae</taxon>
        <taxon>Arundo</taxon>
    </lineage>
</organism>
<sequence>MAPSPSRRRWCICTPGAAA</sequence>
<accession>A0A0A9BPN6</accession>
<reference evidence="1" key="1">
    <citation type="submission" date="2014-09" db="EMBL/GenBank/DDBJ databases">
        <authorList>
            <person name="Magalhaes I.L.F."/>
            <person name="Oliveira U."/>
            <person name="Santos F.R."/>
            <person name="Vidigal T.H.D.A."/>
            <person name="Brescovit A.D."/>
            <person name="Santos A.J."/>
        </authorList>
    </citation>
    <scope>NUCLEOTIDE SEQUENCE</scope>
    <source>
        <tissue evidence="1">Shoot tissue taken approximately 20 cm above the soil surface</tissue>
    </source>
</reference>
<dbReference type="AlphaFoldDB" id="A0A0A9BPN6"/>